<reference evidence="1" key="1">
    <citation type="journal article" date="2021" name="Proc. Natl. Acad. Sci. U.S.A.">
        <title>A Catalog of Tens of Thousands of Viruses from Human Metagenomes Reveals Hidden Associations with Chronic Diseases.</title>
        <authorList>
            <person name="Tisza M.J."/>
            <person name="Buck C.B."/>
        </authorList>
    </citation>
    <scope>NUCLEOTIDE SEQUENCE</scope>
    <source>
        <strain evidence="1">CtwQT14</strain>
    </source>
</reference>
<name>A0A8S5TKA4_9CAUD</name>
<dbReference type="EMBL" id="BK032842">
    <property type="protein sequence ID" value="DAF63609.1"/>
    <property type="molecule type" value="Genomic_DNA"/>
</dbReference>
<accession>A0A8S5TKA4</accession>
<proteinExistence type="predicted"/>
<organism evidence="1">
    <name type="scientific">Siphoviridae sp. ctwQT14</name>
    <dbReference type="NCBI Taxonomy" id="2827971"/>
    <lineage>
        <taxon>Viruses</taxon>
        <taxon>Duplodnaviria</taxon>
        <taxon>Heunggongvirae</taxon>
        <taxon>Uroviricota</taxon>
        <taxon>Caudoviricetes</taxon>
    </lineage>
</organism>
<evidence type="ECO:0000313" key="1">
    <source>
        <dbReference type="EMBL" id="DAF63609.1"/>
    </source>
</evidence>
<protein>
    <submittedName>
        <fullName evidence="1">Uncharacterized protein</fullName>
    </submittedName>
</protein>
<sequence>MTKKILETQNKEHGFWGTTELHYSNKETQQRWNDAFETLLELSGAKPKQIRELLDARIGIHFADQCYGEKDVKQITKECYFNWLDKALFDDANATKPLEAEKNSMLFGTNVYNTIYNRVDIVLYTYKNKNRINEDYAVCINKDLKQYRIGMDYISPVEK</sequence>